<organism evidence="9 10">
    <name type="scientific">Bacillus carboniphilus</name>
    <dbReference type="NCBI Taxonomy" id="86663"/>
    <lineage>
        <taxon>Bacteria</taxon>
        <taxon>Bacillati</taxon>
        <taxon>Bacillota</taxon>
        <taxon>Bacilli</taxon>
        <taxon>Bacillales</taxon>
        <taxon>Bacillaceae</taxon>
        <taxon>Bacillus</taxon>
    </lineage>
</organism>
<comment type="cofactor">
    <cofactor evidence="1 8">
        <name>pyridoxal 5'-phosphate</name>
        <dbReference type="ChEBI" id="CHEBI:597326"/>
    </cofactor>
</comment>
<gene>
    <name evidence="9" type="primary">megL_2</name>
    <name evidence="9" type="ORF">GCM10008967_39350</name>
</gene>
<dbReference type="RefSeq" id="WP_343803121.1">
    <property type="nucleotide sequence ID" value="NZ_BAAADJ010000063.1"/>
</dbReference>
<name>A0ABN0WRN5_9BACI</name>
<evidence type="ECO:0000256" key="6">
    <source>
        <dbReference type="ARBA" id="ARBA00023239"/>
    </source>
</evidence>
<evidence type="ECO:0000313" key="9">
    <source>
        <dbReference type="EMBL" id="GAA0345043.1"/>
    </source>
</evidence>
<reference evidence="9 10" key="1">
    <citation type="journal article" date="2019" name="Int. J. Syst. Evol. Microbiol.">
        <title>The Global Catalogue of Microorganisms (GCM) 10K type strain sequencing project: providing services to taxonomists for standard genome sequencing and annotation.</title>
        <authorList>
            <consortium name="The Broad Institute Genomics Platform"/>
            <consortium name="The Broad Institute Genome Sequencing Center for Infectious Disease"/>
            <person name="Wu L."/>
            <person name="Ma J."/>
        </authorList>
    </citation>
    <scope>NUCLEOTIDE SEQUENCE [LARGE SCALE GENOMIC DNA]</scope>
    <source>
        <strain evidence="9 10">JCM 9731</strain>
    </source>
</reference>
<dbReference type="Proteomes" id="UP001500782">
    <property type="component" value="Unassembled WGS sequence"/>
</dbReference>
<dbReference type="Gene3D" id="3.40.640.10">
    <property type="entry name" value="Type I PLP-dependent aspartate aminotransferase-like (Major domain)"/>
    <property type="match status" value="1"/>
</dbReference>
<dbReference type="CDD" id="cd00614">
    <property type="entry name" value="CGS_like"/>
    <property type="match status" value="1"/>
</dbReference>
<dbReference type="InterPro" id="IPR015421">
    <property type="entry name" value="PyrdxlP-dep_Trfase_major"/>
</dbReference>
<evidence type="ECO:0000256" key="7">
    <source>
        <dbReference type="ARBA" id="ARBA00049180"/>
    </source>
</evidence>
<dbReference type="PROSITE" id="PS00868">
    <property type="entry name" value="CYS_MET_METAB_PP"/>
    <property type="match status" value="1"/>
</dbReference>
<dbReference type="Gene3D" id="3.90.1150.10">
    <property type="entry name" value="Aspartate Aminotransferase, domain 1"/>
    <property type="match status" value="1"/>
</dbReference>
<evidence type="ECO:0000256" key="8">
    <source>
        <dbReference type="RuleBase" id="RU362118"/>
    </source>
</evidence>
<comment type="caution">
    <text evidence="9">The sequence shown here is derived from an EMBL/GenBank/DDBJ whole genome shotgun (WGS) entry which is preliminary data.</text>
</comment>
<dbReference type="InterPro" id="IPR000277">
    <property type="entry name" value="Cys/Met-Metab_PyrdxlP-dep_enz"/>
</dbReference>
<keyword evidence="5 8" id="KW-0663">Pyridoxal phosphate</keyword>
<keyword evidence="10" id="KW-1185">Reference proteome</keyword>
<dbReference type="InterPro" id="IPR054542">
    <property type="entry name" value="Cys_met_metab_PP"/>
</dbReference>
<dbReference type="InterPro" id="IPR006237">
    <property type="entry name" value="L-Met_gamma_lys"/>
</dbReference>
<dbReference type="PIRSF" id="PIRSF001434">
    <property type="entry name" value="CGS"/>
    <property type="match status" value="1"/>
</dbReference>
<comment type="similarity">
    <text evidence="2">Belongs to the trans-sulfuration enzymes family. L-methionine gamma-lyase subfamily.</text>
</comment>
<keyword evidence="6" id="KW-0456">Lyase</keyword>
<dbReference type="InterPro" id="IPR015424">
    <property type="entry name" value="PyrdxlP-dep_Trfase"/>
</dbReference>
<accession>A0ABN0WRN5</accession>
<dbReference type="SUPFAM" id="SSF53383">
    <property type="entry name" value="PLP-dependent transferases"/>
    <property type="match status" value="1"/>
</dbReference>
<proteinExistence type="inferred from homology"/>
<sequence length="392" mass="43697">MDQQKKFETLAIHSGYDSLKHQGSLVPPLFQTSTFTFPTAEEGERRFAGESEGYIYTRLGNPTVKVLEEKMAVLEQGEAALAFGSGMAAVSATLFYLTKTGDHILCSEGIYGCTFGLLQLMEEKHNIEHNLISFTDEETVRRHIKDNTTCIYIESPINPTMKLVDLEMVVKVAKEKNIPVVVDNTFCSPYLQQPVALGCDYVIHSATKYIGGHGDVIAGIVVGKKEPLQEMAMTTLKDIGGVMSPFDAWLLVRGLKTLSVRVDRHVENAQKLYPLLKAHPKVKKVFYPGDEDFEQYELAKRQMKKPGGMISFEIEGTKEEAQAFLNRCRLIKIAVSLGDAETLIQHPATMTHAVVPPEERAKMGISDTLLRLSVGLESWEDIWEDLKSALDK</sequence>
<evidence type="ECO:0000313" key="10">
    <source>
        <dbReference type="Proteomes" id="UP001500782"/>
    </source>
</evidence>
<dbReference type="EC" id="4.4.1.11" evidence="3"/>
<comment type="catalytic activity">
    <reaction evidence="7">
        <text>L-methionine + H2O = methanethiol + 2-oxobutanoate + NH4(+)</text>
        <dbReference type="Rhea" id="RHEA:23800"/>
        <dbReference type="ChEBI" id="CHEBI:15377"/>
        <dbReference type="ChEBI" id="CHEBI:16007"/>
        <dbReference type="ChEBI" id="CHEBI:16763"/>
        <dbReference type="ChEBI" id="CHEBI:28938"/>
        <dbReference type="ChEBI" id="CHEBI:57844"/>
        <dbReference type="EC" id="4.4.1.11"/>
    </reaction>
</comment>
<dbReference type="PANTHER" id="PTHR11808">
    <property type="entry name" value="TRANS-SULFURATION ENZYME FAMILY MEMBER"/>
    <property type="match status" value="1"/>
</dbReference>
<evidence type="ECO:0000256" key="5">
    <source>
        <dbReference type="ARBA" id="ARBA00022898"/>
    </source>
</evidence>
<dbReference type="NCBIfam" id="NF005263">
    <property type="entry name" value="PRK06767.1"/>
    <property type="match status" value="1"/>
</dbReference>
<dbReference type="NCBIfam" id="TIGR01328">
    <property type="entry name" value="met_gam_lyase"/>
    <property type="match status" value="1"/>
</dbReference>
<evidence type="ECO:0000256" key="2">
    <source>
        <dbReference type="ARBA" id="ARBA00008667"/>
    </source>
</evidence>
<protein>
    <recommendedName>
        <fullName evidence="4">L-methionine gamma-lyase</fullName>
        <ecNumber evidence="3">4.4.1.11</ecNumber>
    </recommendedName>
</protein>
<evidence type="ECO:0000256" key="4">
    <source>
        <dbReference type="ARBA" id="ARBA00019040"/>
    </source>
</evidence>
<evidence type="ECO:0000256" key="3">
    <source>
        <dbReference type="ARBA" id="ARBA00012222"/>
    </source>
</evidence>
<dbReference type="InterPro" id="IPR015422">
    <property type="entry name" value="PyrdxlP-dep_Trfase_small"/>
</dbReference>
<dbReference type="Pfam" id="PF01053">
    <property type="entry name" value="Cys_Met_Meta_PP"/>
    <property type="match status" value="1"/>
</dbReference>
<evidence type="ECO:0000256" key="1">
    <source>
        <dbReference type="ARBA" id="ARBA00001933"/>
    </source>
</evidence>
<dbReference type="PANTHER" id="PTHR11808:SF80">
    <property type="entry name" value="CYSTATHIONINE GAMMA-LYASE"/>
    <property type="match status" value="1"/>
</dbReference>
<dbReference type="EMBL" id="BAAADJ010000063">
    <property type="protein sequence ID" value="GAA0345043.1"/>
    <property type="molecule type" value="Genomic_DNA"/>
</dbReference>